<feature type="compositionally biased region" description="Basic residues" evidence="1">
    <location>
        <begin position="246"/>
        <end position="263"/>
    </location>
</feature>
<comment type="caution">
    <text evidence="2">The sequence shown here is derived from an EMBL/GenBank/DDBJ whole genome shotgun (WGS) entry which is preliminary data.</text>
</comment>
<feature type="compositionally biased region" description="Acidic residues" evidence="1">
    <location>
        <begin position="103"/>
        <end position="115"/>
    </location>
</feature>
<accession>A0A8T1X280</accession>
<proteinExistence type="predicted"/>
<sequence>MGKTPDHRVFASNATLRYRRKVPVPSLDNQQESRTEAKQQLKPPHDKRERRRSSRSSTSPPGRRFRPKPQANQPPRLLKQLLWKAKSVQPADSNQEKAASSNQEEEEENDEDEEAAFATEQRQARKLLASEALAATKNKTTVATPPSEAFVAETSSQETQSGSEDEAVYLPYNDVLGSVQPQVESSWTDYKKQGDETDSAEETDGEEEDSPVMPSETVERAEVQVQGGQKQGMELELEKAADHRQQKLKPKQKYKLKQKQKRMAGKEQRRLQKLQTNVEQERSYPIGEETLAPLNKESTAVEVFHPPAKLGVEMDAGVRRAVLSQLKEVMPFIVVGDVACPVVTDSDESQPLAIADFLPSRSGVHTAHKDVAIVDFRQHVIAMLDRSKHAQVQYRDSFVEEHSGFDAAASYDFFKRRFNEVQSRSGIVYYHQTNL</sequence>
<feature type="region of interest" description="Disordered" evidence="1">
    <location>
        <begin position="1"/>
        <end position="165"/>
    </location>
</feature>
<feature type="compositionally biased region" description="Basic and acidic residues" evidence="1">
    <location>
        <begin position="236"/>
        <end position="245"/>
    </location>
</feature>
<evidence type="ECO:0000256" key="1">
    <source>
        <dbReference type="SAM" id="MobiDB-lite"/>
    </source>
</evidence>
<evidence type="ECO:0000313" key="2">
    <source>
        <dbReference type="EMBL" id="KAG7399826.1"/>
    </source>
</evidence>
<dbReference type="AlphaFoldDB" id="A0A8T1X280"/>
<reference evidence="2" key="1">
    <citation type="submission" date="2021-02" db="EMBL/GenBank/DDBJ databases">
        <authorList>
            <person name="Palmer J.M."/>
        </authorList>
    </citation>
    <scope>NUCLEOTIDE SEQUENCE</scope>
    <source>
        <strain evidence="2">SCRP23</strain>
    </source>
</reference>
<dbReference type="Proteomes" id="UP000693981">
    <property type="component" value="Unassembled WGS sequence"/>
</dbReference>
<protein>
    <submittedName>
        <fullName evidence="2">Uncharacterized protein</fullName>
    </submittedName>
</protein>
<dbReference type="OrthoDB" id="129796at2759"/>
<dbReference type="EMBL" id="JAGDFL010000044">
    <property type="protein sequence ID" value="KAG7399826.1"/>
    <property type="molecule type" value="Genomic_DNA"/>
</dbReference>
<gene>
    <name evidence="2" type="ORF">PHYBOEH_007825</name>
</gene>
<organism evidence="2 3">
    <name type="scientific">Phytophthora boehmeriae</name>
    <dbReference type="NCBI Taxonomy" id="109152"/>
    <lineage>
        <taxon>Eukaryota</taxon>
        <taxon>Sar</taxon>
        <taxon>Stramenopiles</taxon>
        <taxon>Oomycota</taxon>
        <taxon>Peronosporomycetes</taxon>
        <taxon>Peronosporales</taxon>
        <taxon>Peronosporaceae</taxon>
        <taxon>Phytophthora</taxon>
    </lineage>
</organism>
<feature type="region of interest" description="Disordered" evidence="1">
    <location>
        <begin position="181"/>
        <end position="282"/>
    </location>
</feature>
<name>A0A8T1X280_9STRA</name>
<feature type="compositionally biased region" description="Low complexity" evidence="1">
    <location>
        <begin position="153"/>
        <end position="162"/>
    </location>
</feature>
<feature type="compositionally biased region" description="Basic and acidic residues" evidence="1">
    <location>
        <begin position="31"/>
        <end position="47"/>
    </location>
</feature>
<feature type="compositionally biased region" description="Acidic residues" evidence="1">
    <location>
        <begin position="196"/>
        <end position="210"/>
    </location>
</feature>
<keyword evidence="3" id="KW-1185">Reference proteome</keyword>
<evidence type="ECO:0000313" key="3">
    <source>
        <dbReference type="Proteomes" id="UP000693981"/>
    </source>
</evidence>